<dbReference type="RefSeq" id="WP_345721238.1">
    <property type="nucleotide sequence ID" value="NZ_BAABRU010000004.1"/>
</dbReference>
<dbReference type="Proteomes" id="UP001428290">
    <property type="component" value="Unassembled WGS sequence"/>
</dbReference>
<keyword evidence="1" id="KW-0812">Transmembrane</keyword>
<evidence type="ECO:0000313" key="3">
    <source>
        <dbReference type="Proteomes" id="UP001428290"/>
    </source>
</evidence>
<evidence type="ECO:0000256" key="1">
    <source>
        <dbReference type="SAM" id="Phobius"/>
    </source>
</evidence>
<keyword evidence="3" id="KW-1185">Reference proteome</keyword>
<proteinExistence type="predicted"/>
<evidence type="ECO:0000313" key="2">
    <source>
        <dbReference type="EMBL" id="GAA5527614.1"/>
    </source>
</evidence>
<protein>
    <recommendedName>
        <fullName evidence="4">FtsK domain-containing protein</fullName>
    </recommendedName>
</protein>
<feature type="transmembrane region" description="Helical" evidence="1">
    <location>
        <begin position="6"/>
        <end position="26"/>
    </location>
</feature>
<accession>A0ABP9WX17</accession>
<reference evidence="2 3" key="1">
    <citation type="submission" date="2024-02" db="EMBL/GenBank/DDBJ databases">
        <title>Herpetosiphon gulosus NBRC 112829.</title>
        <authorList>
            <person name="Ichikawa N."/>
            <person name="Katano-Makiyama Y."/>
            <person name="Hidaka K."/>
        </authorList>
    </citation>
    <scope>NUCLEOTIDE SEQUENCE [LARGE SCALE GENOMIC DNA]</scope>
    <source>
        <strain evidence="2 3">NBRC 112829</strain>
    </source>
</reference>
<dbReference type="EMBL" id="BAABRU010000004">
    <property type="protein sequence ID" value="GAA5527614.1"/>
    <property type="molecule type" value="Genomic_DNA"/>
</dbReference>
<gene>
    <name evidence="2" type="ORF">Hgul01_01402</name>
</gene>
<keyword evidence="1" id="KW-0472">Membrane</keyword>
<organism evidence="2 3">
    <name type="scientific">Herpetosiphon gulosus</name>
    <dbReference type="NCBI Taxonomy" id="1973496"/>
    <lineage>
        <taxon>Bacteria</taxon>
        <taxon>Bacillati</taxon>
        <taxon>Chloroflexota</taxon>
        <taxon>Chloroflexia</taxon>
        <taxon>Herpetosiphonales</taxon>
        <taxon>Herpetosiphonaceae</taxon>
        <taxon>Herpetosiphon</taxon>
    </lineage>
</organism>
<sequence>MDINSPWLYPLIFLFACSFVGTFLWWHARTPTSERRHAAAPTAPVRATNPARPVVVERPRGETSPEPTTTSLSTYSWPMLLDTLAKRPHIGIAGPSRQGKSVLSMALTYLRAVDGHQLVILNSHARPNDYGGLPQIYDYPAINRVMKALLAELGRRKAAAATGVNHFDPITVVLEEAPDVMSKVHGEDGSAAKPKVPVAQRFVGEMLRQAAKYRMHLILVTQTTLVKPLGIEGDSEALDNLLWIAIGDRALEKMKSPLVAPWPAAIEWNCQWFWCNREPAWMLSTRPIDPARLWRVPDSMGDPAGDSPLGTMGTSDESLIDEATLTDVILITKLILAGKSGNEIIDSLGGKRTRRLSQIRHVKQVLDLGA</sequence>
<keyword evidence="1" id="KW-1133">Transmembrane helix</keyword>
<dbReference type="InterPro" id="IPR027417">
    <property type="entry name" value="P-loop_NTPase"/>
</dbReference>
<comment type="caution">
    <text evidence="2">The sequence shown here is derived from an EMBL/GenBank/DDBJ whole genome shotgun (WGS) entry which is preliminary data.</text>
</comment>
<dbReference type="Gene3D" id="3.40.50.300">
    <property type="entry name" value="P-loop containing nucleotide triphosphate hydrolases"/>
    <property type="match status" value="1"/>
</dbReference>
<name>A0ABP9WX17_9CHLR</name>
<evidence type="ECO:0008006" key="4">
    <source>
        <dbReference type="Google" id="ProtNLM"/>
    </source>
</evidence>
<dbReference type="SUPFAM" id="SSF52540">
    <property type="entry name" value="P-loop containing nucleoside triphosphate hydrolases"/>
    <property type="match status" value="1"/>
</dbReference>